<keyword evidence="3" id="KW-1185">Reference proteome</keyword>
<name>A0A0D2KR01_9CHLO</name>
<dbReference type="GO" id="GO:0016020">
    <property type="term" value="C:membrane"/>
    <property type="evidence" value="ECO:0007669"/>
    <property type="project" value="TreeGrafter"/>
</dbReference>
<dbReference type="InterPro" id="IPR002044">
    <property type="entry name" value="CBM20"/>
</dbReference>
<dbReference type="CDD" id="cd05467">
    <property type="entry name" value="CBM20"/>
    <property type="match status" value="1"/>
</dbReference>
<accession>A0A0D2KR01</accession>
<dbReference type="KEGG" id="mng:MNEG_9950"/>
<dbReference type="InterPro" id="IPR013784">
    <property type="entry name" value="Carb-bd-like_fold"/>
</dbReference>
<organism evidence="2 3">
    <name type="scientific">Monoraphidium neglectum</name>
    <dbReference type="NCBI Taxonomy" id="145388"/>
    <lineage>
        <taxon>Eukaryota</taxon>
        <taxon>Viridiplantae</taxon>
        <taxon>Chlorophyta</taxon>
        <taxon>core chlorophytes</taxon>
        <taxon>Chlorophyceae</taxon>
        <taxon>CS clade</taxon>
        <taxon>Sphaeropleales</taxon>
        <taxon>Selenastraceae</taxon>
        <taxon>Monoraphidium</taxon>
    </lineage>
</organism>
<dbReference type="Gene3D" id="2.60.40.10">
    <property type="entry name" value="Immunoglobulins"/>
    <property type="match status" value="1"/>
</dbReference>
<dbReference type="STRING" id="145388.A0A0D2KR01"/>
<feature type="domain" description="CBM20" evidence="1">
    <location>
        <begin position="28"/>
        <end position="132"/>
    </location>
</feature>
<dbReference type="InterPro" id="IPR013783">
    <property type="entry name" value="Ig-like_fold"/>
</dbReference>
<dbReference type="RefSeq" id="XP_013897033.1">
    <property type="nucleotide sequence ID" value="XM_014041579.1"/>
</dbReference>
<evidence type="ECO:0000259" key="1">
    <source>
        <dbReference type="PROSITE" id="PS51166"/>
    </source>
</evidence>
<evidence type="ECO:0000313" key="2">
    <source>
        <dbReference type="EMBL" id="KIY98013.1"/>
    </source>
</evidence>
<reference evidence="2 3" key="1">
    <citation type="journal article" date="2013" name="BMC Genomics">
        <title>Reconstruction of the lipid metabolism for the microalga Monoraphidium neglectum from its genome sequence reveals characteristics suitable for biofuel production.</title>
        <authorList>
            <person name="Bogen C."/>
            <person name="Al-Dilaimi A."/>
            <person name="Albersmeier A."/>
            <person name="Wichmann J."/>
            <person name="Grundmann M."/>
            <person name="Rupp O."/>
            <person name="Lauersen K.J."/>
            <person name="Blifernez-Klassen O."/>
            <person name="Kalinowski J."/>
            <person name="Goesmann A."/>
            <person name="Mussgnug J.H."/>
            <person name="Kruse O."/>
        </authorList>
    </citation>
    <scope>NUCLEOTIDE SEQUENCE [LARGE SCALE GENOMIC DNA]</scope>
    <source>
        <strain evidence="2 3">SAG 48.87</strain>
    </source>
</reference>
<dbReference type="GO" id="GO:2001070">
    <property type="term" value="F:starch binding"/>
    <property type="evidence" value="ECO:0007669"/>
    <property type="project" value="InterPro"/>
</dbReference>
<gene>
    <name evidence="2" type="ORF">MNEG_9950</name>
</gene>
<sequence length="254" mass="25134">MSQASLRMGLRAPSAAAATSRRAASRIVPRAATAKVSFTLPLHVEFGTEVALVGSSPVLGEWDATSAVPLNWTEGDVWTAEAEVPVGSSVEYKYIIRVPEDGKVLEWQPTPANLVLSIPEAGPVAVTDDWEGAAHEVVVGAAAVAPAAAAPAAEDVIPEAPEVAAEVAAAPEPEPAVAALAAEPAAEAAPAPAPAAEEVVLAAEAAPVAAVAAPAVAEAAPAPAAEEAPAAPVFKVGDVAFIGSLLGRGAPGAQ</sequence>
<dbReference type="Pfam" id="PF00686">
    <property type="entry name" value="CBM_20"/>
    <property type="match status" value="1"/>
</dbReference>
<dbReference type="GeneID" id="25742825"/>
<dbReference type="OrthoDB" id="549433at2759"/>
<proteinExistence type="predicted"/>
<dbReference type="Proteomes" id="UP000054498">
    <property type="component" value="Unassembled WGS sequence"/>
</dbReference>
<dbReference type="SUPFAM" id="SSF49452">
    <property type="entry name" value="Starch-binding domain-like"/>
    <property type="match status" value="1"/>
</dbReference>
<dbReference type="SMART" id="SM01065">
    <property type="entry name" value="CBM_2"/>
    <property type="match status" value="1"/>
</dbReference>
<protein>
    <recommendedName>
        <fullName evidence="1">CBM20 domain-containing protein</fullName>
    </recommendedName>
</protein>
<dbReference type="AlphaFoldDB" id="A0A0D2KR01"/>
<evidence type="ECO:0000313" key="3">
    <source>
        <dbReference type="Proteomes" id="UP000054498"/>
    </source>
</evidence>
<dbReference type="PANTHER" id="PTHR15048:SF0">
    <property type="entry name" value="STARCH-BINDING DOMAIN-CONTAINING PROTEIN 1"/>
    <property type="match status" value="1"/>
</dbReference>
<dbReference type="PROSITE" id="PS51166">
    <property type="entry name" value="CBM20"/>
    <property type="match status" value="1"/>
</dbReference>
<dbReference type="PANTHER" id="PTHR15048">
    <property type="entry name" value="STARCH-BINDING DOMAIN-CONTAINING PROTEIN 1"/>
    <property type="match status" value="1"/>
</dbReference>
<dbReference type="EMBL" id="KK102343">
    <property type="protein sequence ID" value="KIY98013.1"/>
    <property type="molecule type" value="Genomic_DNA"/>
</dbReference>